<dbReference type="SUPFAM" id="SSF51905">
    <property type="entry name" value="FAD/NAD(P)-binding domain"/>
    <property type="match status" value="1"/>
</dbReference>
<name>A0A7W8ASP1_STRST</name>
<accession>A0A7W8ASP1</accession>
<evidence type="ECO:0008006" key="4">
    <source>
        <dbReference type="Google" id="ProtNLM"/>
    </source>
</evidence>
<gene>
    <name evidence="2" type="ORF">FHS40_001675</name>
</gene>
<evidence type="ECO:0000313" key="2">
    <source>
        <dbReference type="EMBL" id="MBB5102622.1"/>
    </source>
</evidence>
<evidence type="ECO:0000313" key="3">
    <source>
        <dbReference type="Proteomes" id="UP000549009"/>
    </source>
</evidence>
<comment type="caution">
    <text evidence="2">The sequence shown here is derived from an EMBL/GenBank/DDBJ whole genome shotgun (WGS) entry which is preliminary data.</text>
</comment>
<evidence type="ECO:0000256" key="1">
    <source>
        <dbReference type="SAM" id="MobiDB-lite"/>
    </source>
</evidence>
<dbReference type="InterPro" id="IPR036188">
    <property type="entry name" value="FAD/NAD-bd_sf"/>
</dbReference>
<dbReference type="EMBL" id="JACHJD010000002">
    <property type="protein sequence ID" value="MBB5102622.1"/>
    <property type="molecule type" value="Genomic_DNA"/>
</dbReference>
<proteinExistence type="predicted"/>
<feature type="region of interest" description="Disordered" evidence="1">
    <location>
        <begin position="141"/>
        <end position="166"/>
    </location>
</feature>
<sequence length="194" mass="21279">MTIVEPDGHSGGLRNGVPQRQQLHALLDMGRTQLDRMFPHLTRDLVADGASLAAGEEIEMYTAGARKFGVPGNELVGVTRELLEGHVRRRVSAEKHVTTVRSKACGLEFTGPRISGILYREPHSGVVRELQADAVVDAMGRSSRAHAAHRSSPVPRDRGTVRHAHRRRALPLGALPTASIREAESAARWTVRRR</sequence>
<organism evidence="2 3">
    <name type="scientific">Streptomyces spectabilis</name>
    <dbReference type="NCBI Taxonomy" id="68270"/>
    <lineage>
        <taxon>Bacteria</taxon>
        <taxon>Bacillati</taxon>
        <taxon>Actinomycetota</taxon>
        <taxon>Actinomycetes</taxon>
        <taxon>Kitasatosporales</taxon>
        <taxon>Streptomycetaceae</taxon>
        <taxon>Streptomyces</taxon>
    </lineage>
</organism>
<dbReference type="Proteomes" id="UP000549009">
    <property type="component" value="Unassembled WGS sequence"/>
</dbReference>
<protein>
    <recommendedName>
        <fullName evidence="4">FAD dependent oxidoreductase domain-containing protein</fullName>
    </recommendedName>
</protein>
<reference evidence="2 3" key="1">
    <citation type="submission" date="2020-08" db="EMBL/GenBank/DDBJ databases">
        <title>Genomic Encyclopedia of Type Strains, Phase III (KMG-III): the genomes of soil and plant-associated and newly described type strains.</title>
        <authorList>
            <person name="Whitman W."/>
        </authorList>
    </citation>
    <scope>NUCLEOTIDE SEQUENCE [LARGE SCALE GENOMIC DNA]</scope>
    <source>
        <strain evidence="2 3">CECT 3146</strain>
    </source>
</reference>
<keyword evidence="3" id="KW-1185">Reference proteome</keyword>
<dbReference type="AlphaFoldDB" id="A0A7W8ASP1"/>